<comment type="similarity">
    <text evidence="1 3">Belongs to the complex I NDUFA12 subunit family.</text>
</comment>
<dbReference type="Pfam" id="PF05071">
    <property type="entry name" value="NDUFA12"/>
    <property type="match status" value="1"/>
</dbReference>
<accession>A0A8C0CEI5</accession>
<keyword evidence="3" id="KW-0496">Mitochondrion</keyword>
<dbReference type="GO" id="GO:0045271">
    <property type="term" value="C:respiratory chain complex I"/>
    <property type="evidence" value="ECO:0007669"/>
    <property type="project" value="InterPro"/>
</dbReference>
<sequence>MELLQVLNGLRGYLQVFFRASDVRAGALVGKHKYGNKCYKDNKQFFGRHRWVIYTTEMMEKTHSGGLPWWHSAWCPPERHRWLHSKTDDPPTTKPPTASKFIWTNHKFNMSGTPQQYVSYSTTRKKIQEWVPPSTPYR</sequence>
<evidence type="ECO:0000256" key="2">
    <source>
        <dbReference type="ARBA" id="ARBA00040285"/>
    </source>
</evidence>
<dbReference type="InterPro" id="IPR007763">
    <property type="entry name" value="NDUFA12"/>
</dbReference>
<comment type="function">
    <text evidence="3">Accessory subunit of the mitochondrial membrane respiratory chain NADH dehydrogenase (Complex I), that is believed not to be involved in catalysis. Complex I functions in the transfer of electrons from NADH to the respiratory chain. The immediate electron acceptor for the enzyme is believed to be ubiquinone.</text>
</comment>
<dbReference type="PANTHER" id="PTHR12910:SF2">
    <property type="entry name" value="NADH DEHYDROGENASE [UBIQUINONE] 1 ALPHA SUBCOMPLEX SUBUNIT 12"/>
    <property type="match status" value="1"/>
</dbReference>
<evidence type="ECO:0000256" key="1">
    <source>
        <dbReference type="ARBA" id="ARBA00007355"/>
    </source>
</evidence>
<dbReference type="Ensembl" id="ENSBMST00010005498.1">
    <property type="protein sequence ID" value="ENSBMSP00010004993.1"/>
    <property type="gene ID" value="ENSBMSG00010003675.1"/>
</dbReference>
<dbReference type="GO" id="GO:0006979">
    <property type="term" value="P:response to oxidative stress"/>
    <property type="evidence" value="ECO:0007669"/>
    <property type="project" value="TreeGrafter"/>
</dbReference>
<dbReference type="AlphaFoldDB" id="A0A8C0CEI5"/>
<reference evidence="4" key="1">
    <citation type="submission" date="2023-09" db="UniProtKB">
        <authorList>
            <consortium name="Ensembl"/>
        </authorList>
    </citation>
    <scope>IDENTIFICATION</scope>
</reference>
<keyword evidence="3" id="KW-0999">Mitochondrion inner membrane</keyword>
<comment type="subunit">
    <text evidence="3">Complex I is composed of 45 different subunits.</text>
</comment>
<comment type="subcellular location">
    <subcellularLocation>
        <location evidence="3">Mitochondrion inner membrane</location>
        <topology evidence="3">Peripheral membrane protein</topology>
        <orientation evidence="3">Matrix side</orientation>
    </subcellularLocation>
</comment>
<keyword evidence="3" id="KW-0813">Transport</keyword>
<name>A0A8C0CEI5_BALMU</name>
<dbReference type="PANTHER" id="PTHR12910">
    <property type="entry name" value="NADH-UBIQUINONE OXIDOREDUCTASE SUBUNIT B17.2"/>
    <property type="match status" value="1"/>
</dbReference>
<dbReference type="GeneTree" id="ENSGT00390000005848"/>
<protein>
    <recommendedName>
        <fullName evidence="2 3">NADH dehydrogenase [ubiquinone] 1 alpha subcomplex subunit 12</fullName>
    </recommendedName>
</protein>
<evidence type="ECO:0000256" key="3">
    <source>
        <dbReference type="RuleBase" id="RU363103"/>
    </source>
</evidence>
<dbReference type="OMA" id="ARINVWD"/>
<keyword evidence="3" id="KW-0679">Respiratory chain</keyword>
<dbReference type="GO" id="GO:0005743">
    <property type="term" value="C:mitochondrial inner membrane"/>
    <property type="evidence" value="ECO:0007669"/>
    <property type="project" value="UniProtKB-SubCell"/>
</dbReference>
<evidence type="ECO:0000313" key="4">
    <source>
        <dbReference type="Ensembl" id="ENSBMSP00010004993.1"/>
    </source>
</evidence>
<organism evidence="4">
    <name type="scientific">Balaenoptera musculus</name>
    <name type="common">Blue whale</name>
    <dbReference type="NCBI Taxonomy" id="9771"/>
    <lineage>
        <taxon>Eukaryota</taxon>
        <taxon>Metazoa</taxon>
        <taxon>Chordata</taxon>
        <taxon>Craniata</taxon>
        <taxon>Vertebrata</taxon>
        <taxon>Euteleostomi</taxon>
        <taxon>Mammalia</taxon>
        <taxon>Eutheria</taxon>
        <taxon>Laurasiatheria</taxon>
        <taxon>Artiodactyla</taxon>
        <taxon>Whippomorpha</taxon>
        <taxon>Cetacea</taxon>
        <taxon>Mysticeti</taxon>
        <taxon>Balaenopteridae</taxon>
        <taxon>Balaenoptera</taxon>
    </lineage>
</organism>
<keyword evidence="3" id="KW-0249">Electron transport</keyword>
<keyword evidence="3" id="KW-0472">Membrane</keyword>
<proteinExistence type="inferred from homology"/>